<dbReference type="GO" id="GO:0005524">
    <property type="term" value="F:ATP binding"/>
    <property type="evidence" value="ECO:0007669"/>
    <property type="project" value="InterPro"/>
</dbReference>
<dbReference type="CDD" id="cd07906">
    <property type="entry name" value="Adenylation_DNA_ligase_LigD_LigC"/>
    <property type="match status" value="1"/>
</dbReference>
<dbReference type="InterPro" id="IPR012310">
    <property type="entry name" value="DNA_ligase_ATP-dep_cent"/>
</dbReference>
<dbReference type="GO" id="GO:0003910">
    <property type="term" value="F:DNA ligase (ATP) activity"/>
    <property type="evidence" value="ECO:0007669"/>
    <property type="project" value="UniProtKB-EC"/>
</dbReference>
<dbReference type="GO" id="GO:0006310">
    <property type="term" value="P:DNA recombination"/>
    <property type="evidence" value="ECO:0007669"/>
    <property type="project" value="InterPro"/>
</dbReference>
<keyword evidence="3" id="KW-0436">Ligase</keyword>
<evidence type="ECO:0000256" key="3">
    <source>
        <dbReference type="ARBA" id="ARBA00022598"/>
    </source>
</evidence>
<accession>A0A1C5IZS2</accession>
<dbReference type="CDD" id="cd07971">
    <property type="entry name" value="OBF_DNA_ligase_LigD"/>
    <property type="match status" value="1"/>
</dbReference>
<dbReference type="InterPro" id="IPR014146">
    <property type="entry name" value="LigD_ligase_dom"/>
</dbReference>
<organism evidence="6 7">
    <name type="scientific">Micromonospora coxensis</name>
    <dbReference type="NCBI Taxonomy" id="356852"/>
    <lineage>
        <taxon>Bacteria</taxon>
        <taxon>Bacillati</taxon>
        <taxon>Actinomycetota</taxon>
        <taxon>Actinomycetes</taxon>
        <taxon>Micromonosporales</taxon>
        <taxon>Micromonosporaceae</taxon>
        <taxon>Micromonospora</taxon>
    </lineage>
</organism>
<dbReference type="Pfam" id="PF01068">
    <property type="entry name" value="DNA_ligase_A_M"/>
    <property type="match status" value="1"/>
</dbReference>
<keyword evidence="7" id="KW-1185">Reference proteome</keyword>
<dbReference type="Gene3D" id="2.40.50.140">
    <property type="entry name" value="Nucleic acid-binding proteins"/>
    <property type="match status" value="1"/>
</dbReference>
<dbReference type="SUPFAM" id="SSF56091">
    <property type="entry name" value="DNA ligase/mRNA capping enzyme, catalytic domain"/>
    <property type="match status" value="1"/>
</dbReference>
<evidence type="ECO:0000256" key="4">
    <source>
        <dbReference type="ARBA" id="ARBA00034003"/>
    </source>
</evidence>
<protein>
    <recommendedName>
        <fullName evidence="2">DNA ligase (ATP)</fullName>
        <ecNumber evidence="2">6.5.1.1</ecNumber>
    </recommendedName>
</protein>
<dbReference type="EMBL" id="LT607753">
    <property type="protein sequence ID" value="SCG63832.1"/>
    <property type="molecule type" value="Genomic_DNA"/>
</dbReference>
<dbReference type="PANTHER" id="PTHR45674">
    <property type="entry name" value="DNA LIGASE 1/3 FAMILY MEMBER"/>
    <property type="match status" value="1"/>
</dbReference>
<dbReference type="Proteomes" id="UP000198215">
    <property type="component" value="Chromosome I"/>
</dbReference>
<dbReference type="Pfam" id="PF04679">
    <property type="entry name" value="DNA_ligase_A_C"/>
    <property type="match status" value="1"/>
</dbReference>
<dbReference type="PANTHER" id="PTHR45674:SF4">
    <property type="entry name" value="DNA LIGASE 1"/>
    <property type="match status" value="1"/>
</dbReference>
<dbReference type="SUPFAM" id="SSF50249">
    <property type="entry name" value="Nucleic acid-binding proteins"/>
    <property type="match status" value="1"/>
</dbReference>
<dbReference type="Gene3D" id="3.30.1490.70">
    <property type="match status" value="1"/>
</dbReference>
<dbReference type="InterPro" id="IPR012309">
    <property type="entry name" value="DNA_ligase_ATP-dep_C"/>
</dbReference>
<dbReference type="PROSITE" id="PS50160">
    <property type="entry name" value="DNA_LIGASE_A3"/>
    <property type="match status" value="1"/>
</dbReference>
<sequence>MRNYSQDVPGAPLKPMLAMTGQLPVGDGWAYEFKWDGVRALADITGGRQHLYARSGVEITVAYPELITLAEQVDDALLDGEVVLFNATGQPSFTALAERMHVRDRAKAARLAAGVPVTYMIFDLLRLRGEDLTGWPYHRRRAALDGLGLGAARWAVPPSFADGAATYEAAGEHGLEGVMAKRVDSVYRPGVRSPDWVKVKLEVTGDFVVGGWRPGARKIGGLLVGVPGPDGRLTYRGRVGGGIGAAIERELLRELEPLRTGASPFAGDVPREDARGAIWVTPQVVVEVKYGQRTPDGRLRFPRVLRLRPDKPPEEVDDAG</sequence>
<proteinExistence type="inferred from homology"/>
<comment type="catalytic activity">
    <reaction evidence="4">
        <text>ATP + (deoxyribonucleotide)n-3'-hydroxyl + 5'-phospho-(deoxyribonucleotide)m = (deoxyribonucleotide)n+m + AMP + diphosphate.</text>
        <dbReference type="EC" id="6.5.1.1"/>
    </reaction>
</comment>
<evidence type="ECO:0000256" key="2">
    <source>
        <dbReference type="ARBA" id="ARBA00012727"/>
    </source>
</evidence>
<dbReference type="Gene3D" id="3.30.470.30">
    <property type="entry name" value="DNA ligase/mRNA capping enzyme"/>
    <property type="match status" value="1"/>
</dbReference>
<dbReference type="GO" id="GO:0006281">
    <property type="term" value="P:DNA repair"/>
    <property type="evidence" value="ECO:0007669"/>
    <property type="project" value="InterPro"/>
</dbReference>
<dbReference type="InterPro" id="IPR012340">
    <property type="entry name" value="NA-bd_OB-fold"/>
</dbReference>
<evidence type="ECO:0000313" key="6">
    <source>
        <dbReference type="EMBL" id="SCG63832.1"/>
    </source>
</evidence>
<dbReference type="NCBIfam" id="TIGR02779">
    <property type="entry name" value="NHEJ_ligase_lig"/>
    <property type="match status" value="1"/>
</dbReference>
<comment type="similarity">
    <text evidence="1">Belongs to the ATP-dependent DNA ligase family.</text>
</comment>
<evidence type="ECO:0000313" key="7">
    <source>
        <dbReference type="Proteomes" id="UP000198215"/>
    </source>
</evidence>
<reference evidence="7" key="1">
    <citation type="submission" date="2016-06" db="EMBL/GenBank/DDBJ databases">
        <authorList>
            <person name="Varghese N."/>
            <person name="Submissions Spin"/>
        </authorList>
    </citation>
    <scope>NUCLEOTIDE SEQUENCE [LARGE SCALE GENOMIC DNA]</scope>
    <source>
        <strain evidence="7">DSM 45161</strain>
    </source>
</reference>
<feature type="domain" description="ATP-dependent DNA ligase family profile" evidence="5">
    <location>
        <begin position="115"/>
        <end position="247"/>
    </location>
</feature>
<dbReference type="EC" id="6.5.1.1" evidence="2"/>
<dbReference type="AlphaFoldDB" id="A0A1C5IZS2"/>
<evidence type="ECO:0000259" key="5">
    <source>
        <dbReference type="PROSITE" id="PS50160"/>
    </source>
</evidence>
<dbReference type="InterPro" id="IPR050191">
    <property type="entry name" value="ATP-dep_DNA_ligase"/>
</dbReference>
<name>A0A1C5IZS2_9ACTN</name>
<gene>
    <name evidence="6" type="ORF">GA0070614_3711</name>
</gene>
<evidence type="ECO:0000256" key="1">
    <source>
        <dbReference type="ARBA" id="ARBA00007572"/>
    </source>
</evidence>